<feature type="compositionally biased region" description="Low complexity" evidence="1">
    <location>
        <begin position="20"/>
        <end position="38"/>
    </location>
</feature>
<evidence type="ECO:0000256" key="1">
    <source>
        <dbReference type="SAM" id="MobiDB-lite"/>
    </source>
</evidence>
<gene>
    <name evidence="3" type="ORF">H4R20_006131</name>
</gene>
<dbReference type="PROSITE" id="PS50006">
    <property type="entry name" value="FHA_DOMAIN"/>
    <property type="match status" value="1"/>
</dbReference>
<reference evidence="3" key="1">
    <citation type="submission" date="2022-07" db="EMBL/GenBank/DDBJ databases">
        <title>Phylogenomic reconstructions and comparative analyses of Kickxellomycotina fungi.</title>
        <authorList>
            <person name="Reynolds N.K."/>
            <person name="Stajich J.E."/>
            <person name="Barry K."/>
            <person name="Grigoriev I.V."/>
            <person name="Crous P."/>
            <person name="Smith M.E."/>
        </authorList>
    </citation>
    <scope>NUCLEOTIDE SEQUENCE</scope>
    <source>
        <strain evidence="3">NRRL 1565</strain>
    </source>
</reference>
<dbReference type="AlphaFoldDB" id="A0A9W8LQH9"/>
<evidence type="ECO:0000313" key="3">
    <source>
        <dbReference type="EMBL" id="KAJ2794720.1"/>
    </source>
</evidence>
<keyword evidence="4" id="KW-1185">Reference proteome</keyword>
<dbReference type="Proteomes" id="UP001140094">
    <property type="component" value="Unassembled WGS sequence"/>
</dbReference>
<name>A0A9W8LQH9_9FUNG</name>
<feature type="region of interest" description="Disordered" evidence="1">
    <location>
        <begin position="1"/>
        <end position="49"/>
    </location>
</feature>
<comment type="caution">
    <text evidence="3">The sequence shown here is derived from an EMBL/GenBank/DDBJ whole genome shotgun (WGS) entry which is preliminary data.</text>
</comment>
<feature type="region of interest" description="Disordered" evidence="1">
    <location>
        <begin position="206"/>
        <end position="225"/>
    </location>
</feature>
<feature type="compositionally biased region" description="Polar residues" evidence="1">
    <location>
        <begin position="1"/>
        <end position="10"/>
    </location>
</feature>
<proteinExistence type="predicted"/>
<dbReference type="SMART" id="SM00240">
    <property type="entry name" value="FHA"/>
    <property type="match status" value="1"/>
</dbReference>
<dbReference type="EMBL" id="JANBUO010002432">
    <property type="protein sequence ID" value="KAJ2794720.1"/>
    <property type="molecule type" value="Genomic_DNA"/>
</dbReference>
<dbReference type="Gene3D" id="2.60.200.20">
    <property type="match status" value="1"/>
</dbReference>
<evidence type="ECO:0000313" key="4">
    <source>
        <dbReference type="Proteomes" id="UP001140094"/>
    </source>
</evidence>
<dbReference type="InterPro" id="IPR008984">
    <property type="entry name" value="SMAD_FHA_dom_sf"/>
</dbReference>
<sequence length="394" mass="43512">MSEQLRTSDGFQVPAVPKRPSSQAQPQPSAAVPAHVPPLSYEQPSNASAPQHDYTMEVIKDGSVVESHTVAKDRTYFTFGRLPICDFPMEHGSISRYHAVLQFYDDGSMAIVDLGSSHGTLVNRKPLAARTPSKVDIGDQIRFGASSRIWVIECSDPQHQEQLTKVSADQNDTERQYKPHTKTTKPYLRDPVRYLQRFMERLGYEYDPQDISQDSEEDSEDCGYSGSTSIRIALPYTDDDDNMLYGTGTAATRAEAERLACLDALEALDKHRYLAAGGNSHANASTKAARDDDENDGYYDSTKAGVAGDDDYLQLSKVETHESLLRKMALVTAHITETTQQLEKISASAGNGNNGNDAGDDELDAYMSALAENDQKAHQKQLNDRIILLKAQKD</sequence>
<dbReference type="Pfam" id="PF00498">
    <property type="entry name" value="FHA"/>
    <property type="match status" value="1"/>
</dbReference>
<dbReference type="InterPro" id="IPR050923">
    <property type="entry name" value="Cell_Proc_Reg/RNA_Proc"/>
</dbReference>
<dbReference type="SUPFAM" id="SSF49879">
    <property type="entry name" value="SMAD/FHA domain"/>
    <property type="match status" value="1"/>
</dbReference>
<dbReference type="PANTHER" id="PTHR23308">
    <property type="entry name" value="NUCLEAR INHIBITOR OF PROTEIN PHOSPHATASE-1"/>
    <property type="match status" value="1"/>
</dbReference>
<evidence type="ECO:0000259" key="2">
    <source>
        <dbReference type="PROSITE" id="PS50006"/>
    </source>
</evidence>
<organism evidence="3 4">
    <name type="scientific">Coemansia guatemalensis</name>
    <dbReference type="NCBI Taxonomy" id="2761395"/>
    <lineage>
        <taxon>Eukaryota</taxon>
        <taxon>Fungi</taxon>
        <taxon>Fungi incertae sedis</taxon>
        <taxon>Zoopagomycota</taxon>
        <taxon>Kickxellomycotina</taxon>
        <taxon>Kickxellomycetes</taxon>
        <taxon>Kickxellales</taxon>
        <taxon>Kickxellaceae</taxon>
        <taxon>Coemansia</taxon>
    </lineage>
</organism>
<accession>A0A9W8LQH9</accession>
<feature type="region of interest" description="Disordered" evidence="1">
    <location>
        <begin position="279"/>
        <end position="303"/>
    </location>
</feature>
<feature type="non-terminal residue" evidence="3">
    <location>
        <position position="394"/>
    </location>
</feature>
<dbReference type="InterPro" id="IPR000253">
    <property type="entry name" value="FHA_dom"/>
</dbReference>
<dbReference type="OrthoDB" id="444265at2759"/>
<feature type="domain" description="FHA" evidence="2">
    <location>
        <begin position="77"/>
        <end position="127"/>
    </location>
</feature>
<protein>
    <recommendedName>
        <fullName evidence="2">FHA domain-containing protein</fullName>
    </recommendedName>
</protein>